<dbReference type="SUPFAM" id="SSF55920">
    <property type="entry name" value="Creatinase/aminopeptidase"/>
    <property type="match status" value="1"/>
</dbReference>
<reference evidence="4 5" key="1">
    <citation type="submission" date="2017-08" db="EMBL/GenBank/DDBJ databases">
        <title>Infants hospitalized years apart are colonized by the same room-sourced microbial strains.</title>
        <authorList>
            <person name="Brooks B."/>
            <person name="Olm M.R."/>
            <person name="Firek B.A."/>
            <person name="Baker R."/>
            <person name="Thomas B.C."/>
            <person name="Morowitz M.J."/>
            <person name="Banfield J.F."/>
        </authorList>
    </citation>
    <scope>NUCLEOTIDE SEQUENCE [LARGE SCALE GENOMIC DNA]</scope>
    <source>
        <strain evidence="4">S2_018_000_R2_104</strain>
    </source>
</reference>
<dbReference type="Pfam" id="PF00557">
    <property type="entry name" value="Peptidase_M24"/>
    <property type="match status" value="1"/>
</dbReference>
<dbReference type="CDD" id="cd01085">
    <property type="entry name" value="APP"/>
    <property type="match status" value="1"/>
</dbReference>
<evidence type="ECO:0000259" key="3">
    <source>
        <dbReference type="Pfam" id="PF16188"/>
    </source>
</evidence>
<keyword evidence="4" id="KW-0378">Hydrolase</keyword>
<comment type="similarity">
    <text evidence="1">Belongs to the peptidase M24B family.</text>
</comment>
<evidence type="ECO:0000256" key="1">
    <source>
        <dbReference type="ARBA" id="ARBA00008766"/>
    </source>
</evidence>
<dbReference type="PANTHER" id="PTHR43763">
    <property type="entry name" value="XAA-PRO AMINOPEPTIDASE 1"/>
    <property type="match status" value="1"/>
</dbReference>
<dbReference type="PANTHER" id="PTHR43763:SF6">
    <property type="entry name" value="XAA-PRO AMINOPEPTIDASE 1"/>
    <property type="match status" value="1"/>
</dbReference>
<dbReference type="InterPro" id="IPR050422">
    <property type="entry name" value="X-Pro_aminopeptidase_P"/>
</dbReference>
<dbReference type="Proteomes" id="UP000249557">
    <property type="component" value="Unassembled WGS sequence"/>
</dbReference>
<dbReference type="EMBL" id="QFNK01000203">
    <property type="protein sequence ID" value="PZO83621.1"/>
    <property type="molecule type" value="Genomic_DNA"/>
</dbReference>
<proteinExistence type="inferred from homology"/>
<dbReference type="InterPro" id="IPR036005">
    <property type="entry name" value="Creatinase/aminopeptidase-like"/>
</dbReference>
<protein>
    <submittedName>
        <fullName evidence="4">X-Pro aminopeptidase</fullName>
    </submittedName>
</protein>
<keyword evidence="4" id="KW-0031">Aminopeptidase</keyword>
<dbReference type="Pfam" id="PF16189">
    <property type="entry name" value="Creatinase_N_2"/>
    <property type="match status" value="1"/>
</dbReference>
<feature type="non-terminal residue" evidence="4">
    <location>
        <position position="1"/>
    </location>
</feature>
<dbReference type="InterPro" id="IPR000994">
    <property type="entry name" value="Pept_M24"/>
</dbReference>
<feature type="domain" description="Peptidase M24" evidence="2">
    <location>
        <begin position="237"/>
        <end position="450"/>
    </location>
</feature>
<dbReference type="Pfam" id="PF16188">
    <property type="entry name" value="Peptidase_M24_C"/>
    <property type="match status" value="1"/>
</dbReference>
<dbReference type="GO" id="GO:0070006">
    <property type="term" value="F:metalloaminopeptidase activity"/>
    <property type="evidence" value="ECO:0007669"/>
    <property type="project" value="InterPro"/>
</dbReference>
<comment type="caution">
    <text evidence="4">The sequence shown here is derived from an EMBL/GenBank/DDBJ whole genome shotgun (WGS) entry which is preliminary data.</text>
</comment>
<dbReference type="Gene3D" id="3.40.350.10">
    <property type="entry name" value="Creatinase/prolidase N-terminal domain"/>
    <property type="match status" value="2"/>
</dbReference>
<sequence length="518" mass="55892">GRYTIQLKQQIDPALFETGDSTKTTIADWVAGKMPDGAVIGYDPRLHTPQEIKRLAEKGLSLRALAGNPLDAIWADRPEAPASMVESFPAKWAGQSVAEKLDAAAQELAKQGAEAAIITLPDSIAWLLNVRANDIPHIPVALSNAILKNDGTLGWFIAGTRVPDDVRGTFGNRASILPPETLEREIAKFKGAKILVDGRRTSAWFFDLLKAEGIEVIDAKDPVIALKARKNDAEKAAMRAAHIRDGAAVTKFLKWLSEAGASGTLTELDVEAKLESFRREAPEYRDSSFDTIAGYGPNGAIVHYRATRETNARIMPGSLLLVDSGAQYADGTTDITRTVAIGTPTKEMKERFTLVLKGHIALASARFPAGTTGAQLDALARAPLWREGLDFAHGTGHGVGCYLSVHEEAASISPRGHDALEPGMIISNEPGYYEEGAYGIRTENLILVQEDGVCAVTGKQMLSFETLTFAPYDAALIIAEMLDPAEQAWLAAYNRKAAELLGPLLDGATKQWLLNSIR</sequence>
<dbReference type="Gene3D" id="3.90.230.10">
    <property type="entry name" value="Creatinase/methionine aminopeptidase superfamily"/>
    <property type="match status" value="1"/>
</dbReference>
<evidence type="ECO:0000313" key="5">
    <source>
        <dbReference type="Proteomes" id="UP000249557"/>
    </source>
</evidence>
<keyword evidence="4" id="KW-0645">Protease</keyword>
<dbReference type="AlphaFoldDB" id="A0A2W5BKN7"/>
<organism evidence="4 5">
    <name type="scientific">Micavibrio aeruginosavorus</name>
    <dbReference type="NCBI Taxonomy" id="349221"/>
    <lineage>
        <taxon>Bacteria</taxon>
        <taxon>Pseudomonadati</taxon>
        <taxon>Bdellovibrionota</taxon>
        <taxon>Bdellovibrionia</taxon>
        <taxon>Bdellovibrionales</taxon>
        <taxon>Pseudobdellovibrionaceae</taxon>
        <taxon>Micavibrio</taxon>
    </lineage>
</organism>
<name>A0A2W5BKN7_9BACT</name>
<evidence type="ECO:0000259" key="2">
    <source>
        <dbReference type="Pfam" id="PF00557"/>
    </source>
</evidence>
<dbReference type="InterPro" id="IPR033740">
    <property type="entry name" value="Pept_M24B"/>
</dbReference>
<evidence type="ECO:0000313" key="4">
    <source>
        <dbReference type="EMBL" id="PZO83621.1"/>
    </source>
</evidence>
<dbReference type="InterPro" id="IPR029149">
    <property type="entry name" value="Creatin/AminoP/Spt16_N"/>
</dbReference>
<dbReference type="FunFam" id="3.90.230.10:FF:000009">
    <property type="entry name" value="xaa-Pro aminopeptidase 2"/>
    <property type="match status" value="1"/>
</dbReference>
<accession>A0A2W5BKN7</accession>
<gene>
    <name evidence="4" type="ORF">DI626_08900</name>
</gene>
<dbReference type="InterPro" id="IPR032416">
    <property type="entry name" value="Peptidase_M24_C"/>
</dbReference>
<feature type="domain" description="Peptidase M24 C-terminal" evidence="3">
    <location>
        <begin position="460"/>
        <end position="516"/>
    </location>
</feature>